<organism evidence="2 3">
    <name type="scientific">Methylocystis echinoides</name>
    <dbReference type="NCBI Taxonomy" id="29468"/>
    <lineage>
        <taxon>Bacteria</taxon>
        <taxon>Pseudomonadati</taxon>
        <taxon>Pseudomonadota</taxon>
        <taxon>Alphaproteobacteria</taxon>
        <taxon>Hyphomicrobiales</taxon>
        <taxon>Methylocystaceae</taxon>
        <taxon>Methylocystis</taxon>
    </lineage>
</organism>
<accession>A0A9W6GWJ5</accession>
<feature type="region of interest" description="Disordered" evidence="1">
    <location>
        <begin position="342"/>
        <end position="384"/>
    </location>
</feature>
<evidence type="ECO:0000313" key="3">
    <source>
        <dbReference type="Proteomes" id="UP001144323"/>
    </source>
</evidence>
<evidence type="ECO:0000313" key="2">
    <source>
        <dbReference type="EMBL" id="GLI94349.1"/>
    </source>
</evidence>
<reference evidence="2" key="1">
    <citation type="journal article" date="2023" name="Int. J. Syst. Evol. Microbiol.">
        <title>Methylocystis iwaonis sp. nov., a type II methane-oxidizing bacterium from surface soil of a rice paddy field in Japan, and emended description of the genus Methylocystis (ex Whittenbury et al. 1970) Bowman et al. 1993.</title>
        <authorList>
            <person name="Kaise H."/>
            <person name="Sawadogo J.B."/>
            <person name="Alam M.S."/>
            <person name="Ueno C."/>
            <person name="Dianou D."/>
            <person name="Shinjo R."/>
            <person name="Asakawa S."/>
        </authorList>
    </citation>
    <scope>NUCLEOTIDE SEQUENCE</scope>
    <source>
        <strain evidence="2">LMG27198</strain>
    </source>
</reference>
<keyword evidence="3" id="KW-1185">Reference proteome</keyword>
<protein>
    <submittedName>
        <fullName evidence="2">Uncharacterized protein</fullName>
    </submittedName>
</protein>
<dbReference type="Proteomes" id="UP001144323">
    <property type="component" value="Unassembled WGS sequence"/>
</dbReference>
<comment type="caution">
    <text evidence="2">The sequence shown here is derived from an EMBL/GenBank/DDBJ whole genome shotgun (WGS) entry which is preliminary data.</text>
</comment>
<dbReference type="EMBL" id="BSEC01000001">
    <property type="protein sequence ID" value="GLI94349.1"/>
    <property type="molecule type" value="Genomic_DNA"/>
</dbReference>
<proteinExistence type="predicted"/>
<evidence type="ECO:0000256" key="1">
    <source>
        <dbReference type="SAM" id="MobiDB-lite"/>
    </source>
</evidence>
<dbReference type="AlphaFoldDB" id="A0A9W6GWJ5"/>
<sequence length="384" mass="40550">MLLETLVMLLTAATPAKPPAVVVAPAALFWRTPAPAYAPSQRAVDNWRVESALWLEMSPLAAMKRAMDAEEKDPARCVKLNNYWCVKRAGWTGEIASDADGHVAFASAEEGAAVAALLLRRYYVDYKRHTARAIVERWAPAQCTLMVSRPPTPGLPASREGLARMMPQRVVPMGLAPRGLQNTLRARWLAAHGRGGVGPAPARTRIAEAPELMPAPSIMAGVSEARPRREKVRPPRDPDADMIAGLTLLPPPAMPSLGSTPLGGTTDCSAELARIANYAAHLAAGVVASPNDDLLLFTTDGQPTGNLAKALANMAAVEIGPDRPRDALVTAAVAQLRRLLEDPAKAAAATPPDPESEKPGSPEAPKPPGSSMPAPTAEAGHQPQ</sequence>
<gene>
    <name evidence="2" type="ORF">LMG27198_33410</name>
</gene>
<name>A0A9W6GWJ5_9HYPH</name>
<dbReference type="RefSeq" id="WP_281804347.1">
    <property type="nucleotide sequence ID" value="NZ_BSEC01000001.1"/>
</dbReference>